<dbReference type="OrthoDB" id="5198105at2"/>
<feature type="transmembrane region" description="Helical" evidence="1">
    <location>
        <begin position="115"/>
        <end position="141"/>
    </location>
</feature>
<dbReference type="Proteomes" id="UP000244225">
    <property type="component" value="Unassembled WGS sequence"/>
</dbReference>
<feature type="transmembrane region" description="Helical" evidence="1">
    <location>
        <begin position="85"/>
        <end position="103"/>
    </location>
</feature>
<comment type="caution">
    <text evidence="2">The sequence shown here is derived from an EMBL/GenBank/DDBJ whole genome shotgun (WGS) entry which is preliminary data.</text>
</comment>
<dbReference type="EMBL" id="QBKI01000006">
    <property type="protein sequence ID" value="PTX18507.1"/>
    <property type="molecule type" value="Genomic_DNA"/>
</dbReference>
<keyword evidence="3" id="KW-1185">Reference proteome</keyword>
<name>A0A2T5YGQ7_9BACT</name>
<sequence>MKRLTKLIEQNISVKKVFGLFLLTNMVYVYMLAFTIPKTMQFSMGMKLLDMMPTGYDLDYVNALFISLGEKGRETYLTTQIPVDMLYPFLFGLSYCLLIGFFLNKLSKLNAPYVYLCVLPIVSGIADYLENFGIILMLNIYPNLTQAHVTVTNLFSVIKSISTSVFFIALIIVLISLGFKTIKRKKTSANIV</sequence>
<keyword evidence="1" id="KW-0812">Transmembrane</keyword>
<gene>
    <name evidence="2" type="ORF">C8N40_106308</name>
</gene>
<keyword evidence="1" id="KW-1133">Transmembrane helix</keyword>
<reference evidence="2 3" key="1">
    <citation type="submission" date="2018-04" db="EMBL/GenBank/DDBJ databases">
        <title>Genomic Encyclopedia of Archaeal and Bacterial Type Strains, Phase II (KMG-II): from individual species to whole genera.</title>
        <authorList>
            <person name="Goeker M."/>
        </authorList>
    </citation>
    <scope>NUCLEOTIDE SEQUENCE [LARGE SCALE GENOMIC DNA]</scope>
    <source>
        <strain evidence="2 3">DSM 100162</strain>
    </source>
</reference>
<feature type="transmembrane region" description="Helical" evidence="1">
    <location>
        <begin position="161"/>
        <end position="179"/>
    </location>
</feature>
<feature type="transmembrane region" description="Helical" evidence="1">
    <location>
        <begin position="20"/>
        <end position="37"/>
    </location>
</feature>
<proteinExistence type="predicted"/>
<evidence type="ECO:0000313" key="2">
    <source>
        <dbReference type="EMBL" id="PTX18507.1"/>
    </source>
</evidence>
<keyword evidence="1" id="KW-0472">Membrane</keyword>
<dbReference type="AlphaFoldDB" id="A0A2T5YGQ7"/>
<accession>A0A2T5YGQ7</accession>
<evidence type="ECO:0000313" key="3">
    <source>
        <dbReference type="Proteomes" id="UP000244225"/>
    </source>
</evidence>
<evidence type="ECO:0000256" key="1">
    <source>
        <dbReference type="SAM" id="Phobius"/>
    </source>
</evidence>
<protein>
    <submittedName>
        <fullName evidence="2">Uncharacterized protein</fullName>
    </submittedName>
</protein>
<dbReference type="RefSeq" id="WP_108212366.1">
    <property type="nucleotide sequence ID" value="NZ_QBKI01000006.1"/>
</dbReference>
<organism evidence="2 3">
    <name type="scientific">Pontibacter mucosus</name>
    <dbReference type="NCBI Taxonomy" id="1649266"/>
    <lineage>
        <taxon>Bacteria</taxon>
        <taxon>Pseudomonadati</taxon>
        <taxon>Bacteroidota</taxon>
        <taxon>Cytophagia</taxon>
        <taxon>Cytophagales</taxon>
        <taxon>Hymenobacteraceae</taxon>
        <taxon>Pontibacter</taxon>
    </lineage>
</organism>